<evidence type="ECO:0000313" key="8">
    <source>
        <dbReference type="RefSeq" id="XP_022326852.1"/>
    </source>
</evidence>
<proteinExistence type="inferred from homology"/>
<accession>A0A8B8DFE7</accession>
<dbReference type="GO" id="GO:0005762">
    <property type="term" value="C:mitochondrial large ribosomal subunit"/>
    <property type="evidence" value="ECO:0007669"/>
    <property type="project" value="InterPro"/>
</dbReference>
<comment type="similarity">
    <text evidence="2">Belongs to the mitochondrion-specific ribosomal protein mL41 family.</text>
</comment>
<organism evidence="7 8">
    <name type="scientific">Crassostrea virginica</name>
    <name type="common">Eastern oyster</name>
    <dbReference type="NCBI Taxonomy" id="6565"/>
    <lineage>
        <taxon>Eukaryota</taxon>
        <taxon>Metazoa</taxon>
        <taxon>Spiralia</taxon>
        <taxon>Lophotrochozoa</taxon>
        <taxon>Mollusca</taxon>
        <taxon>Bivalvia</taxon>
        <taxon>Autobranchia</taxon>
        <taxon>Pteriomorphia</taxon>
        <taxon>Ostreida</taxon>
        <taxon>Ostreoidea</taxon>
        <taxon>Ostreidae</taxon>
        <taxon>Crassostrea</taxon>
    </lineage>
</organism>
<keyword evidence="3" id="KW-0809">Transit peptide</keyword>
<dbReference type="GeneID" id="111126464"/>
<dbReference type="AlphaFoldDB" id="A0A8B8DFE7"/>
<dbReference type="InterPro" id="IPR019189">
    <property type="entry name" value="Ribosomal_mL41"/>
</dbReference>
<comment type="subcellular location">
    <subcellularLocation>
        <location evidence="1">Mitochondrion</location>
    </subcellularLocation>
</comment>
<dbReference type="Proteomes" id="UP000694844">
    <property type="component" value="Chromosome 3"/>
</dbReference>
<evidence type="ECO:0000256" key="3">
    <source>
        <dbReference type="ARBA" id="ARBA00022946"/>
    </source>
</evidence>
<protein>
    <submittedName>
        <fullName evidence="8">Uncharacterized protein LOC111126464</fullName>
    </submittedName>
</protein>
<evidence type="ECO:0000256" key="6">
    <source>
        <dbReference type="ARBA" id="ARBA00023274"/>
    </source>
</evidence>
<dbReference type="OrthoDB" id="408933at2759"/>
<sequence>MNINACTECLRRSFSTTGQVCRRKVPIWPSKRSRRPFDERYPVSAKHVNAQRLGGSKQLADKMRIDHVQPTGFVHMKYKRFFRVKEMTPELIVPDLKDCQLKPYVPYNIPPIHQGEFTAKDLFNICYAKDINKKFDEGEYEVDDYEVVKKPSSS</sequence>
<dbReference type="GO" id="GO:0006412">
    <property type="term" value="P:translation"/>
    <property type="evidence" value="ECO:0007669"/>
    <property type="project" value="TreeGrafter"/>
</dbReference>
<dbReference type="KEGG" id="cvn:111126464"/>
<keyword evidence="4" id="KW-0689">Ribosomal protein</keyword>
<gene>
    <name evidence="8" type="primary">LOC111126464</name>
</gene>
<evidence type="ECO:0000256" key="4">
    <source>
        <dbReference type="ARBA" id="ARBA00022980"/>
    </source>
</evidence>
<keyword evidence="6" id="KW-0687">Ribonucleoprotein</keyword>
<dbReference type="Pfam" id="PF09809">
    <property type="entry name" value="MRP-L27"/>
    <property type="match status" value="1"/>
</dbReference>
<keyword evidence="5" id="KW-0496">Mitochondrion</keyword>
<evidence type="ECO:0000256" key="2">
    <source>
        <dbReference type="ARBA" id="ARBA00010152"/>
    </source>
</evidence>
<evidence type="ECO:0000313" key="7">
    <source>
        <dbReference type="Proteomes" id="UP000694844"/>
    </source>
</evidence>
<dbReference type="GO" id="GO:0003735">
    <property type="term" value="F:structural constituent of ribosome"/>
    <property type="evidence" value="ECO:0007669"/>
    <property type="project" value="InterPro"/>
</dbReference>
<name>A0A8B8DFE7_CRAVI</name>
<dbReference type="PANTHER" id="PTHR21338">
    <property type="entry name" value="MITOCHONDRIAL RIBOSOMAL PROTEIN L41"/>
    <property type="match status" value="1"/>
</dbReference>
<keyword evidence="7" id="KW-1185">Reference proteome</keyword>
<evidence type="ECO:0000256" key="5">
    <source>
        <dbReference type="ARBA" id="ARBA00023128"/>
    </source>
</evidence>
<evidence type="ECO:0000256" key="1">
    <source>
        <dbReference type="ARBA" id="ARBA00004173"/>
    </source>
</evidence>
<dbReference type="RefSeq" id="XP_022326852.1">
    <property type="nucleotide sequence ID" value="XM_022471144.1"/>
</dbReference>
<reference evidence="8" key="1">
    <citation type="submission" date="2025-08" db="UniProtKB">
        <authorList>
            <consortium name="RefSeq"/>
        </authorList>
    </citation>
    <scope>IDENTIFICATION</scope>
    <source>
        <tissue evidence="8">Whole sample</tissue>
    </source>
</reference>
<dbReference type="PANTHER" id="PTHR21338:SF0">
    <property type="entry name" value="LARGE RIBOSOMAL SUBUNIT PROTEIN ML41"/>
    <property type="match status" value="1"/>
</dbReference>